<comment type="caution">
    <text evidence="1">The sequence shown here is derived from an EMBL/GenBank/DDBJ whole genome shotgun (WGS) entry which is preliminary data.</text>
</comment>
<organism evidence="1 2">
    <name type="scientific">Shimia sagamensis</name>
    <dbReference type="NCBI Taxonomy" id="1566352"/>
    <lineage>
        <taxon>Bacteria</taxon>
        <taxon>Pseudomonadati</taxon>
        <taxon>Pseudomonadota</taxon>
        <taxon>Alphaproteobacteria</taxon>
        <taxon>Rhodobacterales</taxon>
        <taxon>Roseobacteraceae</taxon>
    </lineage>
</organism>
<dbReference type="Gene3D" id="1.10.3680.10">
    <property type="entry name" value="TerB-like"/>
    <property type="match status" value="1"/>
</dbReference>
<dbReference type="Proteomes" id="UP001157961">
    <property type="component" value="Unassembled WGS sequence"/>
</dbReference>
<dbReference type="EMBL" id="FXTY01000005">
    <property type="protein sequence ID" value="SMP25273.1"/>
    <property type="molecule type" value="Genomic_DNA"/>
</dbReference>
<name>A0ABY1P303_9RHOB</name>
<dbReference type="InterPro" id="IPR029024">
    <property type="entry name" value="TerB-like"/>
</dbReference>
<reference evidence="1 2" key="1">
    <citation type="submission" date="2017-05" db="EMBL/GenBank/DDBJ databases">
        <authorList>
            <person name="Varghese N."/>
            <person name="Submissions S."/>
        </authorList>
    </citation>
    <scope>NUCLEOTIDE SEQUENCE [LARGE SCALE GENOMIC DNA]</scope>
    <source>
        <strain evidence="1 2">DSM 29734</strain>
    </source>
</reference>
<keyword evidence="2" id="KW-1185">Reference proteome</keyword>
<gene>
    <name evidence="1" type="ORF">SAMN06265373_10574</name>
</gene>
<accession>A0ABY1P303</accession>
<evidence type="ECO:0000313" key="1">
    <source>
        <dbReference type="EMBL" id="SMP25273.1"/>
    </source>
</evidence>
<sequence>MPSASLHKTIRRFLLLLAGSVNILHRNKVISKEFPVPDKTPTTLTPQDCLVAVMIAVSASDENIRTAELVKIQVAVNNLPVFAEYDIDRMQHVSQLVFELFEQEDGLAALFGLVRHDLPQHLFETAYALACDVAAADGTLAESELRILEEIRYELEIDRLHAAGIERGARARHMV</sequence>
<protein>
    <submittedName>
        <fullName evidence="1">Tellurite resistance protein</fullName>
    </submittedName>
</protein>
<dbReference type="SUPFAM" id="SSF158682">
    <property type="entry name" value="TerB-like"/>
    <property type="match status" value="1"/>
</dbReference>
<dbReference type="CDD" id="cd07176">
    <property type="entry name" value="terB"/>
    <property type="match status" value="1"/>
</dbReference>
<proteinExistence type="predicted"/>
<evidence type="ECO:0000313" key="2">
    <source>
        <dbReference type="Proteomes" id="UP001157961"/>
    </source>
</evidence>